<dbReference type="Proteomes" id="UP000027821">
    <property type="component" value="Unassembled WGS sequence"/>
</dbReference>
<dbReference type="Pfam" id="PF21345">
    <property type="entry name" value="PcRGLX_2nd"/>
    <property type="match status" value="1"/>
</dbReference>
<feature type="domain" description="PcRGLX/YetA-like N-terminal RIFT barrel" evidence="2">
    <location>
        <begin position="43"/>
        <end position="114"/>
    </location>
</feature>
<protein>
    <recommendedName>
        <fullName evidence="7">Tat pathway signal sequence domain protein</fullName>
    </recommendedName>
</protein>
<name>A0A074KPG9_9BACT</name>
<dbReference type="STRING" id="1048983.EL17_20255"/>
<proteinExistence type="predicted"/>
<dbReference type="Pfam" id="PF21346">
    <property type="entry name" value="PcRGLX_3rd"/>
    <property type="match status" value="1"/>
</dbReference>
<dbReference type="InterPro" id="IPR048329">
    <property type="entry name" value="PcRGLX_1st"/>
</dbReference>
<evidence type="ECO:0000259" key="4">
    <source>
        <dbReference type="Pfam" id="PF21346"/>
    </source>
</evidence>
<evidence type="ECO:0000313" key="6">
    <source>
        <dbReference type="Proteomes" id="UP000027821"/>
    </source>
</evidence>
<comment type="caution">
    <text evidence="5">The sequence shown here is derived from an EMBL/GenBank/DDBJ whole genome shotgun (WGS) entry which is preliminary data.</text>
</comment>
<keyword evidence="1" id="KW-0732">Signal</keyword>
<dbReference type="Pfam" id="PF19501">
    <property type="entry name" value="PcRGLX_1st"/>
    <property type="match status" value="1"/>
</dbReference>
<keyword evidence="6" id="KW-1185">Reference proteome</keyword>
<dbReference type="eggNOG" id="ENOG502Z86X">
    <property type="taxonomic scope" value="Bacteria"/>
</dbReference>
<evidence type="ECO:0000256" key="1">
    <source>
        <dbReference type="SAM" id="SignalP"/>
    </source>
</evidence>
<feature type="chain" id="PRO_5001695360" description="Tat pathway signal sequence domain protein" evidence="1">
    <location>
        <begin position="33"/>
        <end position="906"/>
    </location>
</feature>
<gene>
    <name evidence="5" type="ORF">EL17_20255</name>
</gene>
<dbReference type="EMBL" id="JMIH01000034">
    <property type="protein sequence ID" value="KEO71856.1"/>
    <property type="molecule type" value="Genomic_DNA"/>
</dbReference>
<evidence type="ECO:0000259" key="3">
    <source>
        <dbReference type="Pfam" id="PF21345"/>
    </source>
</evidence>
<dbReference type="InterPro" id="IPR006311">
    <property type="entry name" value="TAT_signal"/>
</dbReference>
<dbReference type="InterPro" id="IPR048330">
    <property type="entry name" value="PcRGLX/YetA_2nd"/>
</dbReference>
<evidence type="ECO:0000313" key="5">
    <source>
        <dbReference type="EMBL" id="KEO71856.1"/>
    </source>
</evidence>
<dbReference type="OrthoDB" id="262615at2"/>
<sequence>MKLNPISRREFVRNSVLLSGGLFMLPPFAANAEQPSPPALGPVELSWLNKSAPPLNPGVTWGVSWPKGAVNRKSDFSLKGSEGTAIGVQNWPLAYWPDGSLKWTGHAIGAGEMALGEKFSLTPGKAKGPTEKLKVEETADTISIDTGKIRCLLNKKGNSIIAHIQRDGRKILEEGKLVLMHQDRPDDDFFENIDRTQLLGEISSISLEQMGDVRSVVKVEGIHKAEVGKSLLPYIIRMYFYQGAESIKILHTIIYDGDEEKDFIKGLGIRFDVAMEDELHNRHIRFTGEEDGVFSEAVRGLTGLRRDPGKDVRDAQLLGKKTKPLSEFPDNVAGNIENIPAFGDYTLYQGSSDAFHIKKRTKHGHTWLNSGQGRRSNGMGYVGSASGGVAFGIRNFWQSYPAQLDIRNAHTDKAQVTTWFWAPQSPAMDLRFYHDGMGLDTHEKQLKAMDITYEDYEPGFGTAEGVARTSEVMLWVLPATPEQVNLVKMASVLTEPPLLTTTSEHMLQSGVFGQLWSTPDRSSDQRKEIEEQLDWYFDFYQKQQEQHRWFGFWDYGDFMHTYDVDRKVWRYDVGGFAWDNSELSTDLWLWYYYLKTGRADAFRLAEAMTRHTGEVDVHHTGPFAPLGSRHNVQHWGCSAKQLRISTAANRRFYYYLTADERTGDLMREQIDAVATLRKVPPTRKVTAKENWVTEDPDMVHVGFGTDWGAISAAWLVEWERTENEGIKKKLLNSMRTIGEQPLGFFNGGSKMNLQTGEFDIVQSRRPTASHLSAVFGLTEMAIELYDLVGMESFNKAWLTYCELYNADDAAQEKVLGSSLGSLNLAQGHSRLTAFAAHKKKDPALAKRAWEEFYAGAGGTGRITPSMETITGPSVLRPTIQAIGVSTNGTAQWGLAAIQNLALIGKM</sequence>
<feature type="domain" description="PcRGLX/YetA-like central beta-sandwich" evidence="3">
    <location>
        <begin position="134"/>
        <end position="490"/>
    </location>
</feature>
<feature type="signal peptide" evidence="1">
    <location>
        <begin position="1"/>
        <end position="32"/>
    </location>
</feature>
<dbReference type="AlphaFoldDB" id="A0A074KPG9"/>
<evidence type="ECO:0000259" key="2">
    <source>
        <dbReference type="Pfam" id="PF19501"/>
    </source>
</evidence>
<dbReference type="PROSITE" id="PS51318">
    <property type="entry name" value="TAT"/>
    <property type="match status" value="1"/>
</dbReference>
<reference evidence="5 6" key="1">
    <citation type="submission" date="2014-04" db="EMBL/GenBank/DDBJ databases">
        <title>Characterization and application of a salt tolerant electro-active bacterium.</title>
        <authorList>
            <person name="Yang L."/>
            <person name="Wei S."/>
            <person name="Tay Q.X.M."/>
        </authorList>
    </citation>
    <scope>NUCLEOTIDE SEQUENCE [LARGE SCALE GENOMIC DNA]</scope>
    <source>
        <strain evidence="5 6">LY1</strain>
    </source>
</reference>
<dbReference type="RefSeq" id="WP_035078764.1">
    <property type="nucleotide sequence ID" value="NZ_JMIH01000034.1"/>
</dbReference>
<organism evidence="5 6">
    <name type="scientific">Anditalea andensis</name>
    <dbReference type="NCBI Taxonomy" id="1048983"/>
    <lineage>
        <taxon>Bacteria</taxon>
        <taxon>Pseudomonadati</taxon>
        <taxon>Bacteroidota</taxon>
        <taxon>Cytophagia</taxon>
        <taxon>Cytophagales</taxon>
        <taxon>Cytophagaceae</taxon>
        <taxon>Anditalea</taxon>
    </lineage>
</organism>
<accession>A0A074KPG9</accession>
<evidence type="ECO:0008006" key="7">
    <source>
        <dbReference type="Google" id="ProtNLM"/>
    </source>
</evidence>
<dbReference type="PANTHER" id="PTHR40081:SF1">
    <property type="entry name" value="TAT PATHWAY SIGNAL SEQUENCE DOMAIN PROTEIN"/>
    <property type="match status" value="1"/>
</dbReference>
<dbReference type="InterPro" id="IPR045793">
    <property type="entry name" value="PcRGLX/YetA-like"/>
</dbReference>
<feature type="domain" description="PcRGLX/YetA-like C-terminal alpha/alpha toroid" evidence="4">
    <location>
        <begin position="496"/>
        <end position="905"/>
    </location>
</feature>
<dbReference type="PANTHER" id="PTHR40081">
    <property type="entry name" value="CONCANAVALIN A-LIKE LECTIN/GLUCANASE"/>
    <property type="match status" value="1"/>
</dbReference>
<dbReference type="InterPro" id="IPR048331">
    <property type="entry name" value="PcRGLX/YetA_3rd"/>
</dbReference>